<dbReference type="OrthoDB" id="3828130at2"/>
<evidence type="ECO:0000256" key="1">
    <source>
        <dbReference type="SAM" id="Phobius"/>
    </source>
</evidence>
<protein>
    <submittedName>
        <fullName evidence="2">Uncharacterized protein</fullName>
    </submittedName>
</protein>
<feature type="transmembrane region" description="Helical" evidence="1">
    <location>
        <begin position="25"/>
        <end position="46"/>
    </location>
</feature>
<dbReference type="RefSeq" id="WP_141779629.1">
    <property type="nucleotide sequence ID" value="NZ_VFOV01000001.1"/>
</dbReference>
<evidence type="ECO:0000313" key="3">
    <source>
        <dbReference type="Proteomes" id="UP000320209"/>
    </source>
</evidence>
<dbReference type="Proteomes" id="UP000320209">
    <property type="component" value="Unassembled WGS sequence"/>
</dbReference>
<proteinExistence type="predicted"/>
<comment type="caution">
    <text evidence="2">The sequence shown here is derived from an EMBL/GenBank/DDBJ whole genome shotgun (WGS) entry which is preliminary data.</text>
</comment>
<accession>A0A543A4L2</accession>
<name>A0A543A4L2_9ACTN</name>
<sequence length="113" mass="11873">MSDTKSKTSSAGDAVKTVRSYASRVIWVIALLAALALAIGALMIALKANQGNSLVDFVLNLADTADLGLFSRENGIKQFGGEDAEIKNALFNWGLGALAWLIVGRIVAGIVRP</sequence>
<keyword evidence="3" id="KW-1185">Reference proteome</keyword>
<gene>
    <name evidence="2" type="ORF">FB381_1417</name>
</gene>
<evidence type="ECO:0000313" key="2">
    <source>
        <dbReference type="EMBL" id="TQL67539.1"/>
    </source>
</evidence>
<feature type="transmembrane region" description="Helical" evidence="1">
    <location>
        <begin position="90"/>
        <end position="111"/>
    </location>
</feature>
<dbReference type="EMBL" id="VFOV01000001">
    <property type="protein sequence ID" value="TQL67539.1"/>
    <property type="molecule type" value="Genomic_DNA"/>
</dbReference>
<keyword evidence="1" id="KW-0812">Transmembrane</keyword>
<reference evidence="2 3" key="1">
    <citation type="submission" date="2019-06" db="EMBL/GenBank/DDBJ databases">
        <title>Sequencing the genomes of 1000 actinobacteria strains.</title>
        <authorList>
            <person name="Klenk H.-P."/>
        </authorList>
    </citation>
    <scope>NUCLEOTIDE SEQUENCE [LARGE SCALE GENOMIC DNA]</scope>
    <source>
        <strain evidence="2 3">DSM 25218</strain>
    </source>
</reference>
<keyword evidence="1" id="KW-1133">Transmembrane helix</keyword>
<dbReference type="AlphaFoldDB" id="A0A543A4L2"/>
<organism evidence="2 3">
    <name type="scientific">Nocardioides albertanoniae</name>
    <dbReference type="NCBI Taxonomy" id="1175486"/>
    <lineage>
        <taxon>Bacteria</taxon>
        <taxon>Bacillati</taxon>
        <taxon>Actinomycetota</taxon>
        <taxon>Actinomycetes</taxon>
        <taxon>Propionibacteriales</taxon>
        <taxon>Nocardioidaceae</taxon>
        <taxon>Nocardioides</taxon>
    </lineage>
</organism>
<keyword evidence="1" id="KW-0472">Membrane</keyword>